<feature type="transmembrane region" description="Helical" evidence="9">
    <location>
        <begin position="6"/>
        <end position="23"/>
    </location>
</feature>
<dbReference type="EMBL" id="LCPJ01000009">
    <property type="protein sequence ID" value="KKU95755.1"/>
    <property type="molecule type" value="Genomic_DNA"/>
</dbReference>
<comment type="function">
    <text evidence="9">Part of the twin-arginine translocation (Tat) system that transports large folded proteins containing a characteristic twin-arginine motif in their signal peptide across membranes. TatA could form the protein-conducting channel of the Tat system.</text>
</comment>
<keyword evidence="2 9" id="KW-0813">Transport</keyword>
<comment type="subunit">
    <text evidence="9">Forms a complex with TatC.</text>
</comment>
<evidence type="ECO:0000256" key="7">
    <source>
        <dbReference type="ARBA" id="ARBA00023010"/>
    </source>
</evidence>
<evidence type="ECO:0000256" key="9">
    <source>
        <dbReference type="HAMAP-Rule" id="MF_00236"/>
    </source>
</evidence>
<name>A0A0G1XN55_9BACT</name>
<dbReference type="InterPro" id="IPR003369">
    <property type="entry name" value="TatA/B/E"/>
</dbReference>
<proteinExistence type="inferred from homology"/>
<dbReference type="PANTHER" id="PTHR42982">
    <property type="entry name" value="SEC-INDEPENDENT PROTEIN TRANSLOCASE PROTEIN TATA"/>
    <property type="match status" value="1"/>
</dbReference>
<evidence type="ECO:0000313" key="10">
    <source>
        <dbReference type="EMBL" id="KKU95755.1"/>
    </source>
</evidence>
<evidence type="ECO:0000256" key="3">
    <source>
        <dbReference type="ARBA" id="ARBA00022475"/>
    </source>
</evidence>
<dbReference type="GO" id="GO:0033281">
    <property type="term" value="C:TAT protein transport complex"/>
    <property type="evidence" value="ECO:0007669"/>
    <property type="project" value="UniProtKB-UniRule"/>
</dbReference>
<dbReference type="NCBIfam" id="TIGR01411">
    <property type="entry name" value="tatAE"/>
    <property type="match status" value="1"/>
</dbReference>
<gene>
    <name evidence="9" type="primary">tatA</name>
    <name evidence="10" type="ORF">UY27_C0009G0018</name>
</gene>
<evidence type="ECO:0000256" key="8">
    <source>
        <dbReference type="ARBA" id="ARBA00023136"/>
    </source>
</evidence>
<evidence type="ECO:0000256" key="6">
    <source>
        <dbReference type="ARBA" id="ARBA00022989"/>
    </source>
</evidence>
<dbReference type="HAMAP" id="MF_00236">
    <property type="entry name" value="TatA_E"/>
    <property type="match status" value="1"/>
</dbReference>
<reference evidence="10 11" key="1">
    <citation type="journal article" date="2015" name="Nature">
        <title>rRNA introns, odd ribosomes, and small enigmatic genomes across a large radiation of phyla.</title>
        <authorList>
            <person name="Brown C.T."/>
            <person name="Hug L.A."/>
            <person name="Thomas B.C."/>
            <person name="Sharon I."/>
            <person name="Castelle C.J."/>
            <person name="Singh A."/>
            <person name="Wilkins M.J."/>
            <person name="Williams K.H."/>
            <person name="Banfield J.F."/>
        </authorList>
    </citation>
    <scope>NUCLEOTIDE SEQUENCE [LARGE SCALE GENOMIC DNA]</scope>
</reference>
<dbReference type="Pfam" id="PF02416">
    <property type="entry name" value="TatA_B_E"/>
    <property type="match status" value="1"/>
</dbReference>
<keyword evidence="6 9" id="KW-1133">Transmembrane helix</keyword>
<evidence type="ECO:0000313" key="11">
    <source>
        <dbReference type="Proteomes" id="UP000034661"/>
    </source>
</evidence>
<dbReference type="PANTHER" id="PTHR42982:SF1">
    <property type="entry name" value="SEC-INDEPENDENT PROTEIN TRANSLOCASE PROTEIN TATA"/>
    <property type="match status" value="1"/>
</dbReference>
<comment type="subcellular location">
    <subcellularLocation>
        <location evidence="1 9">Cell membrane</location>
        <topology evidence="1 9">Single-pass membrane protein</topology>
    </subcellularLocation>
</comment>
<accession>A0A0G1XN55</accession>
<evidence type="ECO:0000256" key="1">
    <source>
        <dbReference type="ARBA" id="ARBA00004162"/>
    </source>
</evidence>
<comment type="caution">
    <text evidence="10">The sequence shown here is derived from an EMBL/GenBank/DDBJ whole genome shotgun (WGS) entry which is preliminary data.</text>
</comment>
<dbReference type="AlphaFoldDB" id="A0A0G1XN55"/>
<dbReference type="GO" id="GO:0008320">
    <property type="term" value="F:protein transmembrane transporter activity"/>
    <property type="evidence" value="ECO:0007669"/>
    <property type="project" value="UniProtKB-UniRule"/>
</dbReference>
<keyword evidence="7 9" id="KW-0811">Translocation</keyword>
<dbReference type="GO" id="GO:0043953">
    <property type="term" value="P:protein transport by the Tat complex"/>
    <property type="evidence" value="ECO:0007669"/>
    <property type="project" value="UniProtKB-UniRule"/>
</dbReference>
<keyword evidence="5 9" id="KW-0653">Protein transport</keyword>
<sequence>MLKSIGTTEWIIIAFIILLLFGGKKIPEFFKGLAEAVKEFKIASKDTGKKETES</sequence>
<evidence type="ECO:0000256" key="2">
    <source>
        <dbReference type="ARBA" id="ARBA00022448"/>
    </source>
</evidence>
<keyword evidence="3 9" id="KW-1003">Cell membrane</keyword>
<protein>
    <recommendedName>
        <fullName evidence="9">Sec-independent protein translocase protein TatA</fullName>
    </recommendedName>
</protein>
<keyword evidence="8 9" id="KW-0472">Membrane</keyword>
<evidence type="ECO:0000256" key="5">
    <source>
        <dbReference type="ARBA" id="ARBA00022927"/>
    </source>
</evidence>
<dbReference type="Proteomes" id="UP000034661">
    <property type="component" value="Unassembled WGS sequence"/>
</dbReference>
<dbReference type="InterPro" id="IPR006312">
    <property type="entry name" value="TatA/E"/>
</dbReference>
<evidence type="ECO:0000256" key="4">
    <source>
        <dbReference type="ARBA" id="ARBA00022692"/>
    </source>
</evidence>
<organism evidence="10 11">
    <name type="scientific">Candidatus Gottesmanbacteria bacterium GW2011_GWA1_48_13</name>
    <dbReference type="NCBI Taxonomy" id="1618439"/>
    <lineage>
        <taxon>Bacteria</taxon>
        <taxon>Candidatus Gottesmaniibacteriota</taxon>
    </lineage>
</organism>
<comment type="similarity">
    <text evidence="9">Belongs to the TatA/E family.</text>
</comment>
<keyword evidence="4 9" id="KW-0812">Transmembrane</keyword>
<dbReference type="Gene3D" id="1.20.5.3310">
    <property type="match status" value="1"/>
</dbReference>